<dbReference type="Ensembl" id="ENSCSAVT00000001851.1">
    <property type="protein sequence ID" value="ENSCSAVP00000001819.1"/>
    <property type="gene ID" value="ENSCSAVG00000001060.1"/>
</dbReference>
<reference evidence="5" key="2">
    <citation type="submission" date="2025-08" db="UniProtKB">
        <authorList>
            <consortium name="Ensembl"/>
        </authorList>
    </citation>
    <scope>IDENTIFICATION</scope>
</reference>
<evidence type="ECO:0000256" key="1">
    <source>
        <dbReference type="ARBA" id="ARBA00022468"/>
    </source>
</evidence>
<dbReference type="STRING" id="51511.ENSCSAVP00000001819"/>
<dbReference type="Pfam" id="PF20924">
    <property type="entry name" value="RLIP76_Ral-bd"/>
    <property type="match status" value="1"/>
</dbReference>
<feature type="compositionally biased region" description="Acidic residues" evidence="3">
    <location>
        <begin position="263"/>
        <end position="279"/>
    </location>
</feature>
<dbReference type="InterPro" id="IPR000198">
    <property type="entry name" value="RhoGAP_dom"/>
</dbReference>
<dbReference type="InParanoid" id="H2Y921"/>
<reference evidence="5" key="3">
    <citation type="submission" date="2025-09" db="UniProtKB">
        <authorList>
            <consortium name="Ensembl"/>
        </authorList>
    </citation>
    <scope>IDENTIFICATION</scope>
</reference>
<dbReference type="InterPro" id="IPR039767">
    <property type="entry name" value="RALBP1"/>
</dbReference>
<dbReference type="SMART" id="SM00324">
    <property type="entry name" value="RhoGAP"/>
    <property type="match status" value="1"/>
</dbReference>
<accession>H2Y921</accession>
<evidence type="ECO:0000313" key="5">
    <source>
        <dbReference type="Ensembl" id="ENSCSAVP00000001819.1"/>
    </source>
</evidence>
<dbReference type="FunCoup" id="H2Y921">
    <property type="interactions" value="13"/>
</dbReference>
<dbReference type="GO" id="GO:0031267">
    <property type="term" value="F:small GTPase binding"/>
    <property type="evidence" value="ECO:0007669"/>
    <property type="project" value="InterPro"/>
</dbReference>
<dbReference type="GO" id="GO:0006897">
    <property type="term" value="P:endocytosis"/>
    <property type="evidence" value="ECO:0007669"/>
    <property type="project" value="TreeGrafter"/>
</dbReference>
<evidence type="ECO:0000256" key="3">
    <source>
        <dbReference type="SAM" id="MobiDB-lite"/>
    </source>
</evidence>
<feature type="region of interest" description="Disordered" evidence="3">
    <location>
        <begin position="250"/>
        <end position="279"/>
    </location>
</feature>
<dbReference type="Proteomes" id="UP000007875">
    <property type="component" value="Unassembled WGS sequence"/>
</dbReference>
<proteinExistence type="predicted"/>
<feature type="compositionally biased region" description="Low complexity" evidence="3">
    <location>
        <begin position="251"/>
        <end position="262"/>
    </location>
</feature>
<evidence type="ECO:0000313" key="6">
    <source>
        <dbReference type="Proteomes" id="UP000007875"/>
    </source>
</evidence>
<dbReference type="SUPFAM" id="SSF48350">
    <property type="entry name" value="GTPase activation domain, GAP"/>
    <property type="match status" value="1"/>
</dbReference>
<evidence type="ECO:0000256" key="2">
    <source>
        <dbReference type="SAM" id="Coils"/>
    </source>
</evidence>
<keyword evidence="6" id="KW-1185">Reference proteome</keyword>
<keyword evidence="1" id="KW-0343">GTPase activation</keyword>
<dbReference type="OMA" id="VERTMIY"/>
<dbReference type="Pfam" id="PF00620">
    <property type="entry name" value="RhoGAP"/>
    <property type="match status" value="1"/>
</dbReference>
<dbReference type="GO" id="GO:0016020">
    <property type="term" value="C:membrane"/>
    <property type="evidence" value="ECO:0007669"/>
    <property type="project" value="TreeGrafter"/>
</dbReference>
<dbReference type="GeneTree" id="ENSGT00940000154639"/>
<dbReference type="FunFam" id="1.20.58.90:FF:000001">
    <property type="entry name" value="ralA-binding protein 1"/>
    <property type="match status" value="1"/>
</dbReference>
<dbReference type="GO" id="GO:0005096">
    <property type="term" value="F:GTPase activator activity"/>
    <property type="evidence" value="ECO:0007669"/>
    <property type="project" value="UniProtKB-KW"/>
</dbReference>
<evidence type="ECO:0000259" key="4">
    <source>
        <dbReference type="PROSITE" id="PS50238"/>
    </source>
</evidence>
<dbReference type="PROSITE" id="PS50238">
    <property type="entry name" value="RHOGAP"/>
    <property type="match status" value="1"/>
</dbReference>
<dbReference type="eggNOG" id="KOG4370">
    <property type="taxonomic scope" value="Eukaryota"/>
</dbReference>
<reference evidence="6" key="1">
    <citation type="submission" date="2003-08" db="EMBL/GenBank/DDBJ databases">
        <authorList>
            <person name="Birren B."/>
            <person name="Nusbaum C."/>
            <person name="Abebe A."/>
            <person name="Abouelleil A."/>
            <person name="Adekoya E."/>
            <person name="Ait-zahra M."/>
            <person name="Allen N."/>
            <person name="Allen T."/>
            <person name="An P."/>
            <person name="Anderson M."/>
            <person name="Anderson S."/>
            <person name="Arachchi H."/>
            <person name="Armbruster J."/>
            <person name="Bachantsang P."/>
            <person name="Baldwin J."/>
            <person name="Barry A."/>
            <person name="Bayul T."/>
            <person name="Blitshsteyn B."/>
            <person name="Bloom T."/>
            <person name="Blye J."/>
            <person name="Boguslavskiy L."/>
            <person name="Borowsky M."/>
            <person name="Boukhgalter B."/>
            <person name="Brunache A."/>
            <person name="Butler J."/>
            <person name="Calixte N."/>
            <person name="Calvo S."/>
            <person name="Camarata J."/>
            <person name="Campo K."/>
            <person name="Chang J."/>
            <person name="Cheshatsang Y."/>
            <person name="Citroen M."/>
            <person name="Collymore A."/>
            <person name="Considine T."/>
            <person name="Cook A."/>
            <person name="Cooke P."/>
            <person name="Corum B."/>
            <person name="Cuomo C."/>
            <person name="David R."/>
            <person name="Dawoe T."/>
            <person name="Degray S."/>
            <person name="Dodge S."/>
            <person name="Dooley K."/>
            <person name="Dorje P."/>
            <person name="Dorjee K."/>
            <person name="Dorris L."/>
            <person name="Duffey N."/>
            <person name="Dupes A."/>
            <person name="Elkins T."/>
            <person name="Engels R."/>
            <person name="Erickson J."/>
            <person name="Farina A."/>
            <person name="Faro S."/>
            <person name="Ferreira P."/>
            <person name="Fischer H."/>
            <person name="Fitzgerald M."/>
            <person name="Foley K."/>
            <person name="Gage D."/>
            <person name="Galagan J."/>
            <person name="Gearin G."/>
            <person name="Gnerre S."/>
            <person name="Gnirke A."/>
            <person name="Goyette A."/>
            <person name="Graham J."/>
            <person name="Grandbois E."/>
            <person name="Gyaltsen K."/>
            <person name="Hafez N."/>
            <person name="Hagopian D."/>
            <person name="Hagos B."/>
            <person name="Hall J."/>
            <person name="Hatcher B."/>
            <person name="Heller A."/>
            <person name="Higgins H."/>
            <person name="Honan T."/>
            <person name="Horn A."/>
            <person name="Houde N."/>
            <person name="Hughes L."/>
            <person name="Hulme W."/>
            <person name="Husby E."/>
            <person name="Iliev I."/>
            <person name="Jaffe D."/>
            <person name="Jones C."/>
            <person name="Kamal M."/>
            <person name="Kamat A."/>
            <person name="Kamvysselis M."/>
            <person name="Karlsson E."/>
            <person name="Kells C."/>
            <person name="Kieu A."/>
            <person name="Kisner P."/>
            <person name="Kodira C."/>
            <person name="Kulbokas E."/>
            <person name="Labutti K."/>
            <person name="Lama D."/>
            <person name="Landers T."/>
            <person name="Leger J."/>
            <person name="Levine S."/>
            <person name="Lewis D."/>
            <person name="Lewis T."/>
            <person name="Lindblad-toh K."/>
            <person name="Liu X."/>
            <person name="Lokyitsang T."/>
            <person name="Lokyitsang Y."/>
            <person name="Lucien O."/>
            <person name="Lui A."/>
            <person name="Ma L.J."/>
            <person name="Mabbitt R."/>
            <person name="Macdonald J."/>
            <person name="Maclean C."/>
            <person name="Major J."/>
            <person name="Manning J."/>
            <person name="Marabella R."/>
            <person name="Maru K."/>
            <person name="Matthews C."/>
            <person name="Mauceli E."/>
            <person name="Mccarthy M."/>
            <person name="Mcdonough S."/>
            <person name="Mcghee T."/>
            <person name="Meldrim J."/>
            <person name="Meneus L."/>
            <person name="Mesirov J."/>
            <person name="Mihalev A."/>
            <person name="Mihova T."/>
            <person name="Mikkelsen T."/>
            <person name="Mlenga V."/>
            <person name="Moru K."/>
            <person name="Mozes J."/>
            <person name="Mulrain L."/>
            <person name="Munson G."/>
            <person name="Naylor J."/>
            <person name="Newes C."/>
            <person name="Nguyen C."/>
            <person name="Nguyen N."/>
            <person name="Nguyen T."/>
            <person name="Nicol R."/>
            <person name="Nielsen C."/>
            <person name="Nizzari M."/>
            <person name="Norbu C."/>
            <person name="Norbu N."/>
            <person name="O'donnell P."/>
            <person name="Okoawo O."/>
            <person name="O'leary S."/>
            <person name="Omotosho B."/>
            <person name="O'neill K."/>
            <person name="Osman S."/>
            <person name="Parker S."/>
            <person name="Perrin D."/>
            <person name="Phunkhang P."/>
            <person name="Piqani B."/>
            <person name="Purcell S."/>
            <person name="Rachupka T."/>
            <person name="Ramasamy U."/>
            <person name="Rameau R."/>
            <person name="Ray V."/>
            <person name="Raymond C."/>
            <person name="Retta R."/>
            <person name="Richardson S."/>
            <person name="Rise C."/>
            <person name="Rodriguez J."/>
            <person name="Rogers J."/>
            <person name="Rogov P."/>
            <person name="Rutman M."/>
            <person name="Schupbach R."/>
            <person name="Seaman C."/>
            <person name="Settipalli S."/>
            <person name="Sharpe T."/>
            <person name="Sheridan J."/>
            <person name="Sherpa N."/>
            <person name="Shi J."/>
            <person name="Smirnov S."/>
            <person name="Smith C."/>
            <person name="Sougnez C."/>
            <person name="Spencer B."/>
            <person name="Stalker J."/>
            <person name="Stange-thomann N."/>
            <person name="Stavropoulos S."/>
            <person name="Stetson K."/>
            <person name="Stone C."/>
            <person name="Stone S."/>
            <person name="Stubbs M."/>
            <person name="Talamas J."/>
            <person name="Tchuinga P."/>
            <person name="Tenzing P."/>
            <person name="Tesfaye S."/>
            <person name="Theodore J."/>
            <person name="Thoulutsang Y."/>
            <person name="Topham K."/>
            <person name="Towey S."/>
            <person name="Tsamla T."/>
            <person name="Tsomo N."/>
            <person name="Vallee D."/>
            <person name="Vassiliev H."/>
            <person name="Venkataraman V."/>
            <person name="Vinson J."/>
            <person name="Vo A."/>
            <person name="Wade C."/>
            <person name="Wang S."/>
            <person name="Wangchuk T."/>
            <person name="Wangdi T."/>
            <person name="Whittaker C."/>
            <person name="Wilkinson J."/>
            <person name="Wu Y."/>
            <person name="Wyman D."/>
            <person name="Yadav S."/>
            <person name="Yang S."/>
            <person name="Yang X."/>
            <person name="Yeager S."/>
            <person name="Yee E."/>
            <person name="Young G."/>
            <person name="Zainoun J."/>
            <person name="Zembeck L."/>
            <person name="Zimmer A."/>
            <person name="Zody M."/>
            <person name="Lander E."/>
        </authorList>
    </citation>
    <scope>NUCLEOTIDE SEQUENCE [LARGE SCALE GENOMIC DNA]</scope>
</reference>
<keyword evidence="2" id="KW-0175">Coiled coil</keyword>
<dbReference type="Gene3D" id="1.10.555.10">
    <property type="entry name" value="Rho GTPase activation protein"/>
    <property type="match status" value="1"/>
</dbReference>
<sequence length="416" mass="48295">LEEAVARTGYHDGIPLPAVVRECMDFVEERGINAEGIYRISGIKTKMDELVKMYNREETPELSKYEPHTVAGVLKAYLRELPDHIFTQQLSGKFEDVAAGHTKQGKVKGFRELLAKLPECNRCLVSWLVLHFDQIIRHEQHSKMTIQNISIVLSPTLHISHRVLNVFFCYCKDIFDGVQRQKLVKPMRWPDWDTTPNFPSESSEVIDEIRRQEFLLNRLHSQLQAGCKDRRKDERLWEVQRILTQLKRLSETTAAASEAPPTGDEDVPDQLEEQVEEDAEEYDPDVIQLLLEQEREALVEQEELLIMQQELRNRIESEHEEVDRLKGILADLENQNQHLESTSIATDSDGSNDEAEIEELCRIRDELLRANRDVERKNEALNLSIHDEREAVVEARVRLRCMMYKHQQAILEDSSP</sequence>
<organism evidence="5 6">
    <name type="scientific">Ciona savignyi</name>
    <name type="common">Pacific transparent sea squirt</name>
    <dbReference type="NCBI Taxonomy" id="51511"/>
    <lineage>
        <taxon>Eukaryota</taxon>
        <taxon>Metazoa</taxon>
        <taxon>Chordata</taxon>
        <taxon>Tunicata</taxon>
        <taxon>Ascidiacea</taxon>
        <taxon>Phlebobranchia</taxon>
        <taxon>Cionidae</taxon>
        <taxon>Ciona</taxon>
    </lineage>
</organism>
<dbReference type="PANTHER" id="PTHR12783">
    <property type="entry name" value="RALA BINDING PROTEIN 1 RALBP1"/>
    <property type="match status" value="1"/>
</dbReference>
<dbReference type="InterPro" id="IPR049041">
    <property type="entry name" value="RalBP1-like_Ral-bd"/>
</dbReference>
<feature type="coiled-coil region" evidence="2">
    <location>
        <begin position="308"/>
        <end position="391"/>
    </location>
</feature>
<dbReference type="PANTHER" id="PTHR12783:SF5">
    <property type="entry name" value="RALA-BINDING PROTEIN 1"/>
    <property type="match status" value="1"/>
</dbReference>
<dbReference type="Gene3D" id="1.20.58.90">
    <property type="match status" value="1"/>
</dbReference>
<name>H2Y921_CIOSA</name>
<protein>
    <recommendedName>
        <fullName evidence="4">Rho-GAP domain-containing protein</fullName>
    </recommendedName>
</protein>
<dbReference type="GO" id="GO:0007264">
    <property type="term" value="P:small GTPase-mediated signal transduction"/>
    <property type="evidence" value="ECO:0007669"/>
    <property type="project" value="InterPro"/>
</dbReference>
<feature type="domain" description="Rho-GAP" evidence="4">
    <location>
        <begin position="1"/>
        <end position="223"/>
    </location>
</feature>
<dbReference type="AlphaFoldDB" id="H2Y921"/>
<dbReference type="InterPro" id="IPR008936">
    <property type="entry name" value="Rho_GTPase_activation_prot"/>
</dbReference>